<keyword evidence="5 9" id="KW-0798">TonB box</keyword>
<dbReference type="Gene3D" id="2.170.130.10">
    <property type="entry name" value="TonB-dependent receptor, plug domain"/>
    <property type="match status" value="1"/>
</dbReference>
<evidence type="ECO:0000256" key="1">
    <source>
        <dbReference type="ARBA" id="ARBA00004571"/>
    </source>
</evidence>
<keyword evidence="7 8" id="KW-0998">Cell outer membrane</keyword>
<name>A0A7T7V1V3_9FLAO</name>
<dbReference type="KEGG" id="egm:AYC65_14580"/>
<feature type="domain" description="TonB-dependent receptor plug" evidence="12">
    <location>
        <begin position="54"/>
        <end position="159"/>
    </location>
</feature>
<evidence type="ECO:0000256" key="6">
    <source>
        <dbReference type="ARBA" id="ARBA00023136"/>
    </source>
</evidence>
<evidence type="ECO:0000256" key="8">
    <source>
        <dbReference type="PROSITE-ProRule" id="PRU01360"/>
    </source>
</evidence>
<dbReference type="Pfam" id="PF07715">
    <property type="entry name" value="Plug"/>
    <property type="match status" value="1"/>
</dbReference>
<evidence type="ECO:0000313" key="14">
    <source>
        <dbReference type="Proteomes" id="UP000595426"/>
    </source>
</evidence>
<dbReference type="OrthoDB" id="9768177at2"/>
<proteinExistence type="inferred from homology"/>
<sequence length="990" mass="109354">MKKLTNSVLVVVMSSSMALISAQKKVADTTAKTKDIGEVVITGALGLKKKADAQTSAQQVVTASELNQASSPNAVSALTGKVSGVQITQTNSSVTGDFSIVIRGQRTITGSNEALVVIDNVISTAAVLQQLPPEVIESVNIIKGGSGAALYGSQGINGVVVVTTKRGTKSKRLSVSLTSAVDFESVGMMPTRQTMYGQGWSGKKVNVENGAWGWSFNDPKYAGTIQPYGIPLYDYNKNGVIDFNPNDSTPAGDEAASIMSPFKSFGNDQIRKFFKTGSLYQNTLSINAGDGDGYIMLTLNNVNRDFMIQDDILRRTSAMLKGGMKVGKWRFEGIVNYNHQKTSTTTQDIYYQLLQSATDIPITRWRDYTDNAYAWNVYYQNPYWNIKHLRYNNLSNYFNAIASAQYDVNSHISLMYRGNVQYTNTESNSHNDGWSSSMLDATAITSSYYKYNTTLANYYGDLMANFNYDLTDDLNMMLNVGHNYQEWRTNNMSAGGTGIQIPGIYQVWNLSNPAQPYSLNNKSFFRNQHALFANLDLNYKSFLFLNASARYELTSVLPKNSNGYFYPSVGVSFVPTKAFNFLKDNSVLNYLKVALNYSRIGQSSAIGTYSIYDRPNLGSGYPYGTGPLSFVINQSPTDQNIKPEFTTKKEVNLSFSLFKDRISFDGAYYQEDTDDLITNATTSNTTGLTQRLFNIGKLKGKGYELNLNLVPIKSTDFKWDLGLSMSHQKTIITKLTDDAKSVRLAGNSFLGLYADEGEELTIIKGIAYQRDPQGRIIVDSNTGLPQVTSTQEKFGRTTPKYIFGLTTNISYKGFRLSAVMDYRTGHKFYSGTLQGFTFNGLNVASAVDRSQPYIVPNSSYKDGSGNYVSNTSIPIYNNSNGKTNPQAALENYFGGASYNTVSDNYVLDATAFKVREIALSYTFPKSALGTTGINALTVGVHARNPFQKYSKENKGYNDPETAFDPRYRGLANAGQYPEYRTYGANITITF</sequence>
<keyword evidence="3 8" id="KW-1134">Transmembrane beta strand</keyword>
<feature type="signal peptide" evidence="10">
    <location>
        <begin position="1"/>
        <end position="18"/>
    </location>
</feature>
<dbReference type="GO" id="GO:0009279">
    <property type="term" value="C:cell outer membrane"/>
    <property type="evidence" value="ECO:0007669"/>
    <property type="project" value="UniProtKB-SubCell"/>
</dbReference>
<dbReference type="NCBIfam" id="TIGR04056">
    <property type="entry name" value="OMP_RagA_SusC"/>
    <property type="match status" value="1"/>
</dbReference>
<reference evidence="13 14" key="1">
    <citation type="submission" date="2020-12" db="EMBL/GenBank/DDBJ databases">
        <title>FDA dAtabase for Regulatory Grade micrObial Sequences (FDA-ARGOS): Supporting development and validation of Infectious Disease Dx tests.</title>
        <authorList>
            <person name="Kerrigan L."/>
            <person name="Long C."/>
            <person name="Tallon L."/>
            <person name="Sadzewicz L."/>
            <person name="Zhao X."/>
            <person name="Boylan J."/>
            <person name="Ott S."/>
            <person name="Bowen H."/>
            <person name="Vavikolanu K."/>
            <person name="Mehta A."/>
            <person name="Aluvathingal J."/>
            <person name="Nadendla S."/>
            <person name="Yan Y."/>
            <person name="Sichtig H."/>
        </authorList>
    </citation>
    <scope>NUCLEOTIDE SEQUENCE [LARGE SCALE GENOMIC DNA]</scope>
    <source>
        <strain evidence="13 14">FDAARGOS_1031</strain>
    </source>
</reference>
<keyword evidence="10" id="KW-0732">Signal</keyword>
<protein>
    <submittedName>
        <fullName evidence="13">SusC/RagA family TonB-linked outer membrane protein</fullName>
    </submittedName>
</protein>
<dbReference type="EMBL" id="CP067018">
    <property type="protein sequence ID" value="QQN60209.1"/>
    <property type="molecule type" value="Genomic_DNA"/>
</dbReference>
<evidence type="ECO:0000259" key="11">
    <source>
        <dbReference type="Pfam" id="PF00593"/>
    </source>
</evidence>
<dbReference type="InterPro" id="IPR039426">
    <property type="entry name" value="TonB-dep_rcpt-like"/>
</dbReference>
<dbReference type="SUPFAM" id="SSF56935">
    <property type="entry name" value="Porins"/>
    <property type="match status" value="1"/>
</dbReference>
<organism evidence="13 14">
    <name type="scientific">Elizabethkingia bruuniana</name>
    <dbReference type="NCBI Taxonomy" id="1756149"/>
    <lineage>
        <taxon>Bacteria</taxon>
        <taxon>Pseudomonadati</taxon>
        <taxon>Bacteroidota</taxon>
        <taxon>Flavobacteriia</taxon>
        <taxon>Flavobacteriales</taxon>
        <taxon>Weeksellaceae</taxon>
        <taxon>Elizabethkingia</taxon>
    </lineage>
</organism>
<keyword evidence="6 8" id="KW-0472">Membrane</keyword>
<dbReference type="Proteomes" id="UP000595426">
    <property type="component" value="Chromosome"/>
</dbReference>
<dbReference type="AlphaFoldDB" id="A0A7T7V1V3"/>
<evidence type="ECO:0000256" key="2">
    <source>
        <dbReference type="ARBA" id="ARBA00022448"/>
    </source>
</evidence>
<dbReference type="PROSITE" id="PS52016">
    <property type="entry name" value="TONB_DEPENDENT_REC_3"/>
    <property type="match status" value="1"/>
</dbReference>
<evidence type="ECO:0000259" key="12">
    <source>
        <dbReference type="Pfam" id="PF07715"/>
    </source>
</evidence>
<evidence type="ECO:0000256" key="10">
    <source>
        <dbReference type="SAM" id="SignalP"/>
    </source>
</evidence>
<evidence type="ECO:0000256" key="3">
    <source>
        <dbReference type="ARBA" id="ARBA00022452"/>
    </source>
</evidence>
<dbReference type="GeneID" id="93134139"/>
<dbReference type="InterPro" id="IPR000531">
    <property type="entry name" value="Beta-barrel_TonB"/>
</dbReference>
<dbReference type="Pfam" id="PF00593">
    <property type="entry name" value="TonB_dep_Rec_b-barrel"/>
    <property type="match status" value="1"/>
</dbReference>
<keyword evidence="14" id="KW-1185">Reference proteome</keyword>
<dbReference type="InterPro" id="IPR037066">
    <property type="entry name" value="Plug_dom_sf"/>
</dbReference>
<feature type="chain" id="PRO_5032906826" evidence="10">
    <location>
        <begin position="19"/>
        <end position="990"/>
    </location>
</feature>
<keyword evidence="4 8" id="KW-0812">Transmembrane</keyword>
<keyword evidence="2 8" id="KW-0813">Transport</keyword>
<dbReference type="Gene3D" id="2.40.170.20">
    <property type="entry name" value="TonB-dependent receptor, beta-barrel domain"/>
    <property type="match status" value="1"/>
</dbReference>
<gene>
    <name evidence="13" type="ORF">I6H88_06415</name>
</gene>
<dbReference type="InterPro" id="IPR036942">
    <property type="entry name" value="Beta-barrel_TonB_sf"/>
</dbReference>
<accession>A0A7T7V1V3</accession>
<dbReference type="InterPro" id="IPR012910">
    <property type="entry name" value="Plug_dom"/>
</dbReference>
<evidence type="ECO:0000313" key="13">
    <source>
        <dbReference type="EMBL" id="QQN60209.1"/>
    </source>
</evidence>
<comment type="subcellular location">
    <subcellularLocation>
        <location evidence="1 8">Cell outer membrane</location>
        <topology evidence="1 8">Multi-pass membrane protein</topology>
    </subcellularLocation>
</comment>
<dbReference type="InterPro" id="IPR023996">
    <property type="entry name" value="TonB-dep_OMP_SusC/RagA"/>
</dbReference>
<feature type="domain" description="TonB-dependent receptor-like beta-barrel" evidence="11">
    <location>
        <begin position="355"/>
        <end position="822"/>
    </location>
</feature>
<evidence type="ECO:0000256" key="4">
    <source>
        <dbReference type="ARBA" id="ARBA00022692"/>
    </source>
</evidence>
<evidence type="ECO:0000256" key="7">
    <source>
        <dbReference type="ARBA" id="ARBA00023237"/>
    </source>
</evidence>
<comment type="similarity">
    <text evidence="8 9">Belongs to the TonB-dependent receptor family.</text>
</comment>
<evidence type="ECO:0000256" key="5">
    <source>
        <dbReference type="ARBA" id="ARBA00023077"/>
    </source>
</evidence>
<dbReference type="RefSeq" id="WP_034870946.1">
    <property type="nucleotide sequence ID" value="NZ_CAJJUP010000002.1"/>
</dbReference>
<evidence type="ECO:0000256" key="9">
    <source>
        <dbReference type="RuleBase" id="RU003357"/>
    </source>
</evidence>